<sequence length="63" mass="7616">MSSSYCYYYKMEHEYCLYNNMHLDKFSHCLCNVRITSYIFCLHLSPYCCLGACLLFQFQVPYL</sequence>
<protein>
    <submittedName>
        <fullName evidence="1">Uncharacterized protein</fullName>
    </submittedName>
</protein>
<dbReference type="EMBL" id="GBRH01221116">
    <property type="protein sequence ID" value="JAD76779.1"/>
    <property type="molecule type" value="Transcribed_RNA"/>
</dbReference>
<dbReference type="AlphaFoldDB" id="A0A0A9CKF8"/>
<name>A0A0A9CKF8_ARUDO</name>
<reference evidence="1" key="1">
    <citation type="submission" date="2014-09" db="EMBL/GenBank/DDBJ databases">
        <authorList>
            <person name="Magalhaes I.L.F."/>
            <person name="Oliveira U."/>
            <person name="Santos F.R."/>
            <person name="Vidigal T.H.D.A."/>
            <person name="Brescovit A.D."/>
            <person name="Santos A.J."/>
        </authorList>
    </citation>
    <scope>NUCLEOTIDE SEQUENCE</scope>
    <source>
        <tissue evidence="1">Shoot tissue taken approximately 20 cm above the soil surface</tissue>
    </source>
</reference>
<proteinExistence type="predicted"/>
<reference evidence="1" key="2">
    <citation type="journal article" date="2015" name="Data Brief">
        <title>Shoot transcriptome of the giant reed, Arundo donax.</title>
        <authorList>
            <person name="Barrero R.A."/>
            <person name="Guerrero F.D."/>
            <person name="Moolhuijzen P."/>
            <person name="Goolsby J.A."/>
            <person name="Tidwell J."/>
            <person name="Bellgard S.E."/>
            <person name="Bellgard M.I."/>
        </authorList>
    </citation>
    <scope>NUCLEOTIDE SEQUENCE</scope>
    <source>
        <tissue evidence="1">Shoot tissue taken approximately 20 cm above the soil surface</tissue>
    </source>
</reference>
<organism evidence="1">
    <name type="scientific">Arundo donax</name>
    <name type="common">Giant reed</name>
    <name type="synonym">Donax arundinaceus</name>
    <dbReference type="NCBI Taxonomy" id="35708"/>
    <lineage>
        <taxon>Eukaryota</taxon>
        <taxon>Viridiplantae</taxon>
        <taxon>Streptophyta</taxon>
        <taxon>Embryophyta</taxon>
        <taxon>Tracheophyta</taxon>
        <taxon>Spermatophyta</taxon>
        <taxon>Magnoliopsida</taxon>
        <taxon>Liliopsida</taxon>
        <taxon>Poales</taxon>
        <taxon>Poaceae</taxon>
        <taxon>PACMAD clade</taxon>
        <taxon>Arundinoideae</taxon>
        <taxon>Arundineae</taxon>
        <taxon>Arundo</taxon>
    </lineage>
</organism>
<accession>A0A0A9CKF8</accession>
<evidence type="ECO:0000313" key="1">
    <source>
        <dbReference type="EMBL" id="JAD76779.1"/>
    </source>
</evidence>